<evidence type="ECO:0000256" key="1">
    <source>
        <dbReference type="SAM" id="Phobius"/>
    </source>
</evidence>
<keyword evidence="1" id="KW-0812">Transmembrane</keyword>
<keyword evidence="1" id="KW-0472">Membrane</keyword>
<feature type="transmembrane region" description="Helical" evidence="1">
    <location>
        <begin position="6"/>
        <end position="31"/>
    </location>
</feature>
<dbReference type="Proteomes" id="UP001239083">
    <property type="component" value="Unassembled WGS sequence"/>
</dbReference>
<evidence type="ECO:0000313" key="2">
    <source>
        <dbReference type="EMBL" id="MDQ0894411.1"/>
    </source>
</evidence>
<comment type="caution">
    <text evidence="2">The sequence shown here is derived from an EMBL/GenBank/DDBJ whole genome shotgun (WGS) entry which is preliminary data.</text>
</comment>
<keyword evidence="1" id="KW-1133">Transmembrane helix</keyword>
<proteinExistence type="predicted"/>
<sequence>MLAGFTGWHVLIILFMVLVLAGLVAVVIIIVRGAAKSGAAAIEPSAAPASPDRRLDELERLVAAGKVTAAEYAEKRAEILGLL</sequence>
<organism evidence="2 3">
    <name type="scientific">Agromyces ramosus</name>
    <dbReference type="NCBI Taxonomy" id="33879"/>
    <lineage>
        <taxon>Bacteria</taxon>
        <taxon>Bacillati</taxon>
        <taxon>Actinomycetota</taxon>
        <taxon>Actinomycetes</taxon>
        <taxon>Micrococcales</taxon>
        <taxon>Microbacteriaceae</taxon>
        <taxon>Agromyces</taxon>
    </lineage>
</organism>
<gene>
    <name evidence="2" type="ORF">QFZ26_001966</name>
</gene>
<evidence type="ECO:0000313" key="3">
    <source>
        <dbReference type="Proteomes" id="UP001239083"/>
    </source>
</evidence>
<dbReference type="EMBL" id="JAUSYY010000001">
    <property type="protein sequence ID" value="MDQ0894411.1"/>
    <property type="molecule type" value="Genomic_DNA"/>
</dbReference>
<dbReference type="RefSeq" id="WP_307041637.1">
    <property type="nucleotide sequence ID" value="NZ_JAUSYY010000001.1"/>
</dbReference>
<name>A0ABU0R8K5_9MICO</name>
<protein>
    <submittedName>
        <fullName evidence="2">Nitrogen fixation protein FixH</fullName>
    </submittedName>
</protein>
<accession>A0ABU0R8K5</accession>
<keyword evidence="3" id="KW-1185">Reference proteome</keyword>
<reference evidence="2 3" key="1">
    <citation type="submission" date="2023-07" db="EMBL/GenBank/DDBJ databases">
        <title>Comparative genomics of wheat-associated soil bacteria to identify genetic determinants of phenazine resistance.</title>
        <authorList>
            <person name="Mouncey N."/>
        </authorList>
    </citation>
    <scope>NUCLEOTIDE SEQUENCE [LARGE SCALE GENOMIC DNA]</scope>
    <source>
        <strain evidence="2 3">V3I3</strain>
    </source>
</reference>